<evidence type="ECO:0008006" key="3">
    <source>
        <dbReference type="Google" id="ProtNLM"/>
    </source>
</evidence>
<sequence>MGSQEKRKQFALPADWNKDDYLSSLPDDCIGKIFSYLDGPLLDSVAFLSQRLLSAATHSMCDPVRRRIHSLRIKMERNMFIANRSEDGRDKYVLNVDEAHQEHGTRYVNGVEVSVNRMKANHEHIYMSNGCFRISSVSDIFIRNLERFVKRRFIDELRIESMYVSSTELSHFASIFHGNVRDLSIEEVTFTRMDSAEY</sequence>
<feature type="non-terminal residue" evidence="1">
    <location>
        <position position="198"/>
    </location>
</feature>
<organism evidence="1 2">
    <name type="scientific">Pristionchus fissidentatus</name>
    <dbReference type="NCBI Taxonomy" id="1538716"/>
    <lineage>
        <taxon>Eukaryota</taxon>
        <taxon>Metazoa</taxon>
        <taxon>Ecdysozoa</taxon>
        <taxon>Nematoda</taxon>
        <taxon>Chromadorea</taxon>
        <taxon>Rhabditida</taxon>
        <taxon>Rhabditina</taxon>
        <taxon>Diplogasteromorpha</taxon>
        <taxon>Diplogasteroidea</taxon>
        <taxon>Neodiplogasteridae</taxon>
        <taxon>Pristionchus</taxon>
    </lineage>
</organism>
<evidence type="ECO:0000313" key="2">
    <source>
        <dbReference type="Proteomes" id="UP001432322"/>
    </source>
</evidence>
<protein>
    <recommendedName>
        <fullName evidence="3">F-box domain-containing protein</fullName>
    </recommendedName>
</protein>
<dbReference type="AlphaFoldDB" id="A0AAV5UYN5"/>
<accession>A0AAV5UYN5</accession>
<evidence type="ECO:0000313" key="1">
    <source>
        <dbReference type="EMBL" id="GMT11616.1"/>
    </source>
</evidence>
<name>A0AAV5UYN5_9BILA</name>
<reference evidence="1" key="1">
    <citation type="submission" date="2023-10" db="EMBL/GenBank/DDBJ databases">
        <title>Genome assembly of Pristionchus species.</title>
        <authorList>
            <person name="Yoshida K."/>
            <person name="Sommer R.J."/>
        </authorList>
    </citation>
    <scope>NUCLEOTIDE SEQUENCE</scope>
    <source>
        <strain evidence="1">RS5133</strain>
    </source>
</reference>
<dbReference type="SUPFAM" id="SSF81383">
    <property type="entry name" value="F-box domain"/>
    <property type="match status" value="1"/>
</dbReference>
<dbReference type="Proteomes" id="UP001432322">
    <property type="component" value="Unassembled WGS sequence"/>
</dbReference>
<proteinExistence type="predicted"/>
<keyword evidence="2" id="KW-1185">Reference proteome</keyword>
<comment type="caution">
    <text evidence="1">The sequence shown here is derived from an EMBL/GenBank/DDBJ whole genome shotgun (WGS) entry which is preliminary data.</text>
</comment>
<gene>
    <name evidence="1" type="ORF">PFISCL1PPCAC_2913</name>
</gene>
<dbReference type="EMBL" id="BTSY01000001">
    <property type="protein sequence ID" value="GMT11616.1"/>
    <property type="molecule type" value="Genomic_DNA"/>
</dbReference>
<dbReference type="InterPro" id="IPR036047">
    <property type="entry name" value="F-box-like_dom_sf"/>
</dbReference>